<evidence type="ECO:0000313" key="1">
    <source>
        <dbReference type="EMBL" id="GBM64402.1"/>
    </source>
</evidence>
<protein>
    <submittedName>
        <fullName evidence="1">Uncharacterized protein</fullName>
    </submittedName>
</protein>
<organism evidence="1 2">
    <name type="scientific">Araneus ventricosus</name>
    <name type="common">Orbweaver spider</name>
    <name type="synonym">Epeira ventricosa</name>
    <dbReference type="NCBI Taxonomy" id="182803"/>
    <lineage>
        <taxon>Eukaryota</taxon>
        <taxon>Metazoa</taxon>
        <taxon>Ecdysozoa</taxon>
        <taxon>Arthropoda</taxon>
        <taxon>Chelicerata</taxon>
        <taxon>Arachnida</taxon>
        <taxon>Araneae</taxon>
        <taxon>Araneomorphae</taxon>
        <taxon>Entelegynae</taxon>
        <taxon>Araneoidea</taxon>
        <taxon>Araneidae</taxon>
        <taxon>Araneus</taxon>
    </lineage>
</organism>
<keyword evidence="2" id="KW-1185">Reference proteome</keyword>
<dbReference type="AlphaFoldDB" id="A0A4Y2HGE3"/>
<dbReference type="EMBL" id="BGPR01001926">
    <property type="protein sequence ID" value="GBM64402.1"/>
    <property type="molecule type" value="Genomic_DNA"/>
</dbReference>
<evidence type="ECO:0000313" key="2">
    <source>
        <dbReference type="Proteomes" id="UP000499080"/>
    </source>
</evidence>
<reference evidence="1 2" key="1">
    <citation type="journal article" date="2019" name="Sci. Rep.">
        <title>Orb-weaving spider Araneus ventricosus genome elucidates the spidroin gene catalogue.</title>
        <authorList>
            <person name="Kono N."/>
            <person name="Nakamura H."/>
            <person name="Ohtoshi R."/>
            <person name="Moran D.A.P."/>
            <person name="Shinohara A."/>
            <person name="Yoshida Y."/>
            <person name="Fujiwara M."/>
            <person name="Mori M."/>
            <person name="Tomita M."/>
            <person name="Arakawa K."/>
        </authorList>
    </citation>
    <scope>NUCLEOTIDE SEQUENCE [LARGE SCALE GENOMIC DNA]</scope>
</reference>
<accession>A0A4Y2HGE3</accession>
<name>A0A4Y2HGE3_ARAVE</name>
<proteinExistence type="predicted"/>
<dbReference type="Proteomes" id="UP000499080">
    <property type="component" value="Unassembled WGS sequence"/>
</dbReference>
<comment type="caution">
    <text evidence="1">The sequence shown here is derived from an EMBL/GenBank/DDBJ whole genome shotgun (WGS) entry which is preliminary data.</text>
</comment>
<sequence>MSVSPGIPAWTSKYMFGNVTPFRAIAPLRRGVWKEATWWNLPTWVVISPASPPITFLKSPERKFLWLAMVDPASYGAHLQKQSQTSYPSKEASKSQAAFVAAKGNF</sequence>
<gene>
    <name evidence="1" type="ORF">AVEN_135126_1</name>
</gene>